<evidence type="ECO:0000313" key="4">
    <source>
        <dbReference type="Proteomes" id="UP001138708"/>
    </source>
</evidence>
<accession>A0A9X9WIP7</accession>
<reference evidence="2 3" key="2">
    <citation type="submission" date="2020-02" db="EMBL/GenBank/DDBJ databases">
        <authorList>
            <person name="Sun Q."/>
            <person name="Inoue M."/>
        </authorList>
    </citation>
    <scope>NUCLEOTIDE SEQUENCE [LARGE SCALE GENOMIC DNA]</scope>
    <source>
        <strain evidence="2 3">KCTC 22478</strain>
    </source>
</reference>
<dbReference type="EMBL" id="JAAVUP010000002">
    <property type="protein sequence ID" value="NKE16718.1"/>
    <property type="molecule type" value="Genomic_DNA"/>
</dbReference>
<protein>
    <submittedName>
        <fullName evidence="1">Uncharacterized protein</fullName>
    </submittedName>
</protein>
<organism evidence="1 4">
    <name type="scientific">Neoroseomonas oryzicola</name>
    <dbReference type="NCBI Taxonomy" id="535904"/>
    <lineage>
        <taxon>Bacteria</taxon>
        <taxon>Pseudomonadati</taxon>
        <taxon>Pseudomonadota</taxon>
        <taxon>Alphaproteobacteria</taxon>
        <taxon>Acetobacterales</taxon>
        <taxon>Acetobacteraceae</taxon>
        <taxon>Neoroseomonas</taxon>
    </lineage>
</organism>
<proteinExistence type="predicted"/>
<reference evidence="1" key="3">
    <citation type="journal article" date="2021" name="Syst. Appl. Microbiol.">
        <title>Roseomonas hellenica sp. nov., isolated from roots of wild-growing Alkanna tinctoria.</title>
        <authorList>
            <person name="Rat A."/>
            <person name="Naranjo H.D."/>
            <person name="Lebbe L."/>
            <person name="Cnockaert M."/>
            <person name="Krigas N."/>
            <person name="Grigoriadou K."/>
            <person name="Maloupa E."/>
            <person name="Willems A."/>
        </authorList>
    </citation>
    <scope>NUCLEOTIDE SEQUENCE</scope>
    <source>
        <strain evidence="1">LMG 31161</strain>
    </source>
</reference>
<dbReference type="Proteomes" id="UP000746741">
    <property type="component" value="Unassembled WGS sequence"/>
</dbReference>
<evidence type="ECO:0000313" key="2">
    <source>
        <dbReference type="EMBL" id="NKE16718.1"/>
    </source>
</evidence>
<dbReference type="RefSeq" id="WP_168040591.1">
    <property type="nucleotide sequence ID" value="NZ_JAAEDK010000027.1"/>
</dbReference>
<evidence type="ECO:0000313" key="1">
    <source>
        <dbReference type="EMBL" id="MBR0660207.1"/>
    </source>
</evidence>
<keyword evidence="3" id="KW-1185">Reference proteome</keyword>
<name>A0A9X9WIP7_9PROT</name>
<comment type="caution">
    <text evidence="1">The sequence shown here is derived from an EMBL/GenBank/DDBJ whole genome shotgun (WGS) entry which is preliminary data.</text>
</comment>
<dbReference type="Proteomes" id="UP001138708">
    <property type="component" value="Unassembled WGS sequence"/>
</dbReference>
<evidence type="ECO:0000313" key="3">
    <source>
        <dbReference type="Proteomes" id="UP000746741"/>
    </source>
</evidence>
<dbReference type="EMBL" id="JAAEDK010000027">
    <property type="protein sequence ID" value="MBR0660207.1"/>
    <property type="molecule type" value="Genomic_DNA"/>
</dbReference>
<reference evidence="1" key="1">
    <citation type="submission" date="2020-01" db="EMBL/GenBank/DDBJ databases">
        <authorList>
            <person name="Rat A."/>
        </authorList>
    </citation>
    <scope>NUCLEOTIDE SEQUENCE</scope>
    <source>
        <strain evidence="1">LMG 31161</strain>
    </source>
</reference>
<dbReference type="AlphaFoldDB" id="A0A9X9WIP7"/>
<sequence length="212" mass="22336">MVDFKKARSAKTERVEAMGEPAARRAEAAALIAKMAESATAAQQLCALEALLLSSPDQDKGSTFDTAAFRAAAEAWALGAKGNQDFMQRMAAVNAEIASLFDHSVVRAATLDRRALLGIGPGTSAGMQSTIAMELAANMGLMEGAMRHINARVPARLLERATEKLGAEGVTEAVTRALASVATRSELGPWLAHNWGALADVDRETTAEIESL</sequence>
<gene>
    <name evidence="2" type="ORF">GWK15_07175</name>
    <name evidence="1" type="ORF">GXW75_13180</name>
</gene>